<sequence>MNIAFKTRKIYADELRLLRTIKTQKKKEANGKIKVYHFIIAGVLGAGLSYITTLIPDSFWTFFFGTIAVFAFSFIVFMPYEIYKANKKHKTFLSQLNSLIDKGTVDTWQIKTKRIAVAPEYEDESDLYIIELNENQVLFLWDTEYNLSKKFPCLNFEIYEEDFFKLLGKQIYPTSEKIKPIRIDKKAKWNFMKQYGVSGHLETEKINFDELISRYNNCA</sequence>
<keyword evidence="1" id="KW-0472">Membrane</keyword>
<feature type="transmembrane region" description="Helical" evidence="1">
    <location>
        <begin position="35"/>
        <end position="53"/>
    </location>
</feature>
<evidence type="ECO:0000313" key="3">
    <source>
        <dbReference type="Proteomes" id="UP000247903"/>
    </source>
</evidence>
<evidence type="ECO:0000256" key="1">
    <source>
        <dbReference type="SAM" id="Phobius"/>
    </source>
</evidence>
<feature type="transmembrane region" description="Helical" evidence="1">
    <location>
        <begin position="59"/>
        <end position="80"/>
    </location>
</feature>
<accession>A0A2V4BI82</accession>
<dbReference type="RefSeq" id="WP_110308718.1">
    <property type="nucleotide sequence ID" value="NZ_QJHK01000039.1"/>
</dbReference>
<protein>
    <submittedName>
        <fullName evidence="2">Uncharacterized protein</fullName>
    </submittedName>
</protein>
<organism evidence="2 3">
    <name type="scientific">Flavobacterium cheongpyeongense</name>
    <dbReference type="NCBI Taxonomy" id="2212651"/>
    <lineage>
        <taxon>Bacteria</taxon>
        <taxon>Pseudomonadati</taxon>
        <taxon>Bacteroidota</taxon>
        <taxon>Flavobacteriia</taxon>
        <taxon>Flavobacteriales</taxon>
        <taxon>Flavobacteriaceae</taxon>
        <taxon>Flavobacterium</taxon>
    </lineage>
</organism>
<dbReference type="OrthoDB" id="667178at2"/>
<gene>
    <name evidence="2" type="ORF">DMB65_21755</name>
</gene>
<name>A0A2V4BI82_9FLAO</name>
<keyword evidence="3" id="KW-1185">Reference proteome</keyword>
<keyword evidence="1" id="KW-1133">Transmembrane helix</keyword>
<proteinExistence type="predicted"/>
<dbReference type="Proteomes" id="UP000247903">
    <property type="component" value="Unassembled WGS sequence"/>
</dbReference>
<keyword evidence="1" id="KW-0812">Transmembrane</keyword>
<comment type="caution">
    <text evidence="2">The sequence shown here is derived from an EMBL/GenBank/DDBJ whole genome shotgun (WGS) entry which is preliminary data.</text>
</comment>
<dbReference type="EMBL" id="QJHK01000039">
    <property type="protein sequence ID" value="PXY38665.1"/>
    <property type="molecule type" value="Genomic_DNA"/>
</dbReference>
<evidence type="ECO:0000313" key="2">
    <source>
        <dbReference type="EMBL" id="PXY38665.1"/>
    </source>
</evidence>
<reference evidence="2 3" key="1">
    <citation type="submission" date="2018-05" db="EMBL/GenBank/DDBJ databases">
        <title>Flavobacterium sp. strain IMCC34759, incomplete genome.</title>
        <authorList>
            <person name="Joung Y."/>
            <person name="Cho J."/>
        </authorList>
    </citation>
    <scope>NUCLEOTIDE SEQUENCE [LARGE SCALE GENOMIC DNA]</scope>
    <source>
        <strain evidence="2 3">IMCC34759</strain>
    </source>
</reference>
<dbReference type="AlphaFoldDB" id="A0A2V4BI82"/>